<dbReference type="AlphaFoldDB" id="A0A212RU57"/>
<sequence length="270" mass="30359">MANPKHFNLLPNIEAVSARHAPDTARYYQCIQGPPVIDAYVESLRNVIYGEDYLEFHKRRWDEILRYVRHYATARPQPKILEIGMSTLLRCYKDVAPGAIVHTVDRPRALGGQSAESASAVGSDGHFNLDLNSDSFDVLAGEARKYDLIIMTEVVEHILATPAELIAELLPHLAPGGRFYLTTPNALRLASLMKMCEEGCTAQNFFSKIEGNTWGHWHYREYTMNELADEIRKAGATSDMAAFSDCWDSDHEIFRELIATRGNLVAIFGK</sequence>
<keyword evidence="2" id="KW-1185">Reference proteome</keyword>
<dbReference type="GO" id="GO:0032259">
    <property type="term" value="P:methylation"/>
    <property type="evidence" value="ECO:0007669"/>
    <property type="project" value="UniProtKB-KW"/>
</dbReference>
<dbReference type="InterPro" id="IPR029063">
    <property type="entry name" value="SAM-dependent_MTases_sf"/>
</dbReference>
<protein>
    <submittedName>
        <fullName evidence="1">Methyltransferase domain-containing protein</fullName>
    </submittedName>
</protein>
<dbReference type="SUPFAM" id="SSF53335">
    <property type="entry name" value="S-adenosyl-L-methionine-dependent methyltransferases"/>
    <property type="match status" value="1"/>
</dbReference>
<proteinExistence type="predicted"/>
<keyword evidence="1" id="KW-0489">Methyltransferase</keyword>
<evidence type="ECO:0000313" key="1">
    <source>
        <dbReference type="EMBL" id="SNB76091.1"/>
    </source>
</evidence>
<name>A0A212RU57_RHOAC</name>
<evidence type="ECO:0000313" key="2">
    <source>
        <dbReference type="Proteomes" id="UP000198418"/>
    </source>
</evidence>
<keyword evidence="1" id="KW-0808">Transferase</keyword>
<dbReference type="Proteomes" id="UP000198418">
    <property type="component" value="Unassembled WGS sequence"/>
</dbReference>
<dbReference type="OrthoDB" id="9802097at2"/>
<dbReference type="RefSeq" id="WP_088521331.1">
    <property type="nucleotide sequence ID" value="NZ_FYDG01000007.1"/>
</dbReference>
<accession>A0A212RU57</accession>
<gene>
    <name evidence="1" type="ORF">SAMN06265338_10799</name>
</gene>
<dbReference type="GO" id="GO:0008168">
    <property type="term" value="F:methyltransferase activity"/>
    <property type="evidence" value="ECO:0007669"/>
    <property type="project" value="UniProtKB-KW"/>
</dbReference>
<dbReference type="EMBL" id="FYDG01000007">
    <property type="protein sequence ID" value="SNB76091.1"/>
    <property type="molecule type" value="Genomic_DNA"/>
</dbReference>
<dbReference type="CDD" id="cd02440">
    <property type="entry name" value="AdoMet_MTases"/>
    <property type="match status" value="1"/>
</dbReference>
<dbReference type="Gene3D" id="3.40.50.150">
    <property type="entry name" value="Vaccinia Virus protein VP39"/>
    <property type="match status" value="1"/>
</dbReference>
<reference evidence="2" key="1">
    <citation type="submission" date="2017-06" db="EMBL/GenBank/DDBJ databases">
        <authorList>
            <person name="Varghese N."/>
            <person name="Submissions S."/>
        </authorList>
    </citation>
    <scope>NUCLEOTIDE SEQUENCE [LARGE SCALE GENOMIC DNA]</scope>
    <source>
        <strain evidence="2">DSM 137</strain>
    </source>
</reference>
<dbReference type="Pfam" id="PF13489">
    <property type="entry name" value="Methyltransf_23"/>
    <property type="match status" value="1"/>
</dbReference>
<organism evidence="1 2">
    <name type="scientific">Rhodoblastus acidophilus</name>
    <name type="common">Rhodopseudomonas acidophila</name>
    <dbReference type="NCBI Taxonomy" id="1074"/>
    <lineage>
        <taxon>Bacteria</taxon>
        <taxon>Pseudomonadati</taxon>
        <taxon>Pseudomonadota</taxon>
        <taxon>Alphaproteobacteria</taxon>
        <taxon>Hyphomicrobiales</taxon>
        <taxon>Rhodoblastaceae</taxon>
        <taxon>Rhodoblastus</taxon>
    </lineage>
</organism>